<dbReference type="Pfam" id="PF12079">
    <property type="entry name" value="DUF3558"/>
    <property type="match status" value="1"/>
</dbReference>
<evidence type="ECO:0000256" key="1">
    <source>
        <dbReference type="SAM" id="MobiDB-lite"/>
    </source>
</evidence>
<feature type="region of interest" description="Disordered" evidence="1">
    <location>
        <begin position="36"/>
        <end position="62"/>
    </location>
</feature>
<comment type="caution">
    <text evidence="3">The sequence shown here is derived from an EMBL/GenBank/DDBJ whole genome shotgun (WGS) entry which is preliminary data.</text>
</comment>
<dbReference type="OrthoDB" id="3700944at2"/>
<evidence type="ECO:0000313" key="4">
    <source>
        <dbReference type="Proteomes" id="UP000316639"/>
    </source>
</evidence>
<dbReference type="EMBL" id="VOBR01000004">
    <property type="protein sequence ID" value="TWP53052.1"/>
    <property type="molecule type" value="Genomic_DNA"/>
</dbReference>
<evidence type="ECO:0000256" key="2">
    <source>
        <dbReference type="SAM" id="SignalP"/>
    </source>
</evidence>
<proteinExistence type="predicted"/>
<evidence type="ECO:0000313" key="3">
    <source>
        <dbReference type="EMBL" id="TWP53052.1"/>
    </source>
</evidence>
<keyword evidence="2" id="KW-0732">Signal</keyword>
<accession>A0A563EZS6</accession>
<dbReference type="Proteomes" id="UP000316639">
    <property type="component" value="Unassembled WGS sequence"/>
</dbReference>
<dbReference type="InterPro" id="IPR024520">
    <property type="entry name" value="DUF3558"/>
</dbReference>
<protein>
    <submittedName>
        <fullName evidence="3">DUF3558 domain-containing protein</fullName>
    </submittedName>
</protein>
<dbReference type="PROSITE" id="PS51257">
    <property type="entry name" value="PROKAR_LIPOPROTEIN"/>
    <property type="match status" value="1"/>
</dbReference>
<dbReference type="AlphaFoldDB" id="A0A563EZS6"/>
<keyword evidence="4" id="KW-1185">Reference proteome</keyword>
<reference evidence="3 4" key="1">
    <citation type="submission" date="2019-07" db="EMBL/GenBank/DDBJ databases">
        <title>Lentzea xizangensis sp. nov., isolated from Qinghai-Tibetan Plateau Soils.</title>
        <authorList>
            <person name="Huang J."/>
        </authorList>
    </citation>
    <scope>NUCLEOTIDE SEQUENCE [LARGE SCALE GENOMIC DNA]</scope>
    <source>
        <strain evidence="3 4">FXJ1.1311</strain>
    </source>
</reference>
<organism evidence="3 4">
    <name type="scientific">Lentzea tibetensis</name>
    <dbReference type="NCBI Taxonomy" id="2591470"/>
    <lineage>
        <taxon>Bacteria</taxon>
        <taxon>Bacillati</taxon>
        <taxon>Actinomycetota</taxon>
        <taxon>Actinomycetes</taxon>
        <taxon>Pseudonocardiales</taxon>
        <taxon>Pseudonocardiaceae</taxon>
        <taxon>Lentzea</taxon>
    </lineage>
</organism>
<sequence length="206" mass="21988">MKFKQRSETRVFSRVSLPLAAVVVALAVAGCTQQVPGTGGGSSETPPPASTSSSANRPDRPEALKVDGIDACKVLTPEQMQTLKVQRTVPETNKIIGLDIPLCNFATASAPRFSYGVGLVGSKGIDYLRSGGSNLDINDDEVSGYAALQTNLTGVTTECVYWLDVADGKMLMVEYRPATEKESREQMCQKAKQGAESALKTLKTLQ</sequence>
<gene>
    <name evidence="3" type="ORF">FKR81_08170</name>
</gene>
<name>A0A563EZS6_9PSEU</name>
<feature type="signal peptide" evidence="2">
    <location>
        <begin position="1"/>
        <end position="27"/>
    </location>
</feature>
<feature type="chain" id="PRO_5039057486" evidence="2">
    <location>
        <begin position="28"/>
        <end position="206"/>
    </location>
</feature>